<feature type="domain" description="Mandelate racemase/muconate lactonizing enzyme C-terminal" evidence="5">
    <location>
        <begin position="197"/>
        <end position="293"/>
    </location>
</feature>
<dbReference type="Proteomes" id="UP000517712">
    <property type="component" value="Unassembled WGS sequence"/>
</dbReference>
<protein>
    <submittedName>
        <fullName evidence="6">L-fuconate dehydratase</fullName>
        <ecNumber evidence="6">4.2.1.68</ecNumber>
    </submittedName>
</protein>
<dbReference type="InterPro" id="IPR029065">
    <property type="entry name" value="Enolase_C-like"/>
</dbReference>
<sequence length="444" mass="48733">MSKIISIETSDVRFPTSLELDGSDAVNVDPDYSAAYVRIVAEDGEAGYALVFTGGRGNEIVVKAIESYGQLIVGEELDDLVGDLGAAATRLVHDSQLRWLGPEKGVSHMAAGAIINALWDVAARREGKPLWRYLADLTPEQVVAAIDFTHISDALTPDEAREILRRGEQGKAERIAELEQNGFRAYTTSPGWLGYSDEKMLRLTREAVADGFELIKLKVGGSLEDDIRRFELVRAEVGPDFPVAIDANQRWDVEDAIAWLAPLKRFEPFWIEEATSTDDVLGHATIRKAIAPMRVATGEAVQSRIIFKQLLQAQAIDVMQIDSVRVAGVNENLANILLAAKFGVPVCPHAGGVGLCELVQHFSFFDYAAVAGTQDDRYIEFVDHLHEHFAEPVVVTGGRYRAPQQPGNGAEMLPDSVATWTFPDGPGWQELERRGLRAATRTAR</sequence>
<evidence type="ECO:0000259" key="5">
    <source>
        <dbReference type="SMART" id="SM00922"/>
    </source>
</evidence>
<evidence type="ECO:0000256" key="3">
    <source>
        <dbReference type="ARBA" id="ARBA00022842"/>
    </source>
</evidence>
<dbReference type="SFLD" id="SFLDG00179">
    <property type="entry name" value="mandelate_racemase"/>
    <property type="match status" value="1"/>
</dbReference>
<evidence type="ECO:0000256" key="4">
    <source>
        <dbReference type="ARBA" id="ARBA00023239"/>
    </source>
</evidence>
<dbReference type="PANTHER" id="PTHR13794">
    <property type="entry name" value="ENOLASE SUPERFAMILY, MANDELATE RACEMASE"/>
    <property type="match status" value="1"/>
</dbReference>
<accession>A0A7W9C9Q8</accession>
<keyword evidence="3" id="KW-0460">Magnesium</keyword>
<gene>
    <name evidence="6" type="ORF">HD600_000151</name>
</gene>
<dbReference type="InterPro" id="IPR034610">
    <property type="entry name" value="L-fuconate_dehydratase"/>
</dbReference>
<comment type="cofactor">
    <cofactor evidence="1">
        <name>Mg(2+)</name>
        <dbReference type="ChEBI" id="CHEBI:18420"/>
    </cofactor>
</comment>
<evidence type="ECO:0000313" key="7">
    <source>
        <dbReference type="Proteomes" id="UP000517712"/>
    </source>
</evidence>
<dbReference type="Pfam" id="PF13378">
    <property type="entry name" value="MR_MLE_C"/>
    <property type="match status" value="1"/>
</dbReference>
<dbReference type="InterPro" id="IPR036849">
    <property type="entry name" value="Enolase-like_C_sf"/>
</dbReference>
<reference evidence="6 7" key="1">
    <citation type="submission" date="2020-08" db="EMBL/GenBank/DDBJ databases">
        <title>Sequencing the genomes of 1000 actinobacteria strains.</title>
        <authorList>
            <person name="Klenk H.-P."/>
        </authorList>
    </citation>
    <scope>NUCLEOTIDE SEQUENCE [LARGE SCALE GENOMIC DNA]</scope>
    <source>
        <strain evidence="6 7">DSM 24823</strain>
    </source>
</reference>
<dbReference type="SUPFAM" id="SSF51604">
    <property type="entry name" value="Enolase C-terminal domain-like"/>
    <property type="match status" value="1"/>
</dbReference>
<organism evidence="6 7">
    <name type="scientific">Microbacterium ginsengiterrae</name>
    <dbReference type="NCBI Taxonomy" id="546115"/>
    <lineage>
        <taxon>Bacteria</taxon>
        <taxon>Bacillati</taxon>
        <taxon>Actinomycetota</taxon>
        <taxon>Actinomycetes</taxon>
        <taxon>Micrococcales</taxon>
        <taxon>Microbacteriaceae</taxon>
        <taxon>Microbacterium</taxon>
    </lineage>
</organism>
<keyword evidence="7" id="KW-1185">Reference proteome</keyword>
<evidence type="ECO:0000313" key="6">
    <source>
        <dbReference type="EMBL" id="MBB5741654.1"/>
    </source>
</evidence>
<dbReference type="GO" id="GO:0050023">
    <property type="term" value="F:L-fuconate dehydratase activity"/>
    <property type="evidence" value="ECO:0007669"/>
    <property type="project" value="UniProtKB-EC"/>
</dbReference>
<comment type="caution">
    <text evidence="6">The sequence shown here is derived from an EMBL/GenBank/DDBJ whole genome shotgun (WGS) entry which is preliminary data.</text>
</comment>
<dbReference type="InterPro" id="IPR029017">
    <property type="entry name" value="Enolase-like_N"/>
</dbReference>
<dbReference type="GO" id="GO:0000287">
    <property type="term" value="F:magnesium ion binding"/>
    <property type="evidence" value="ECO:0007669"/>
    <property type="project" value="TreeGrafter"/>
</dbReference>
<dbReference type="Gene3D" id="3.20.20.120">
    <property type="entry name" value="Enolase-like C-terminal domain"/>
    <property type="match status" value="1"/>
</dbReference>
<dbReference type="SUPFAM" id="SSF54826">
    <property type="entry name" value="Enolase N-terminal domain-like"/>
    <property type="match status" value="1"/>
</dbReference>
<dbReference type="EC" id="4.2.1.68" evidence="6"/>
<dbReference type="SFLD" id="SFLDF00111">
    <property type="entry name" value="L-fuconate_dehydratase"/>
    <property type="match status" value="1"/>
</dbReference>
<evidence type="ECO:0000256" key="1">
    <source>
        <dbReference type="ARBA" id="ARBA00001946"/>
    </source>
</evidence>
<name>A0A7W9C9Q8_9MICO</name>
<evidence type="ECO:0000256" key="2">
    <source>
        <dbReference type="ARBA" id="ARBA00022723"/>
    </source>
</evidence>
<dbReference type="SFLD" id="SFLDS00001">
    <property type="entry name" value="Enolase"/>
    <property type="match status" value="1"/>
</dbReference>
<dbReference type="AlphaFoldDB" id="A0A7W9C9Q8"/>
<dbReference type="InterPro" id="IPR013342">
    <property type="entry name" value="Mandelate_racemase_C"/>
</dbReference>
<keyword evidence="2" id="KW-0479">Metal-binding</keyword>
<keyword evidence="4 6" id="KW-0456">Lyase</keyword>
<dbReference type="GO" id="GO:0016052">
    <property type="term" value="P:carbohydrate catabolic process"/>
    <property type="evidence" value="ECO:0007669"/>
    <property type="project" value="InterPro"/>
</dbReference>
<proteinExistence type="predicted"/>
<dbReference type="InterPro" id="IPR046945">
    <property type="entry name" value="RHMD-like"/>
</dbReference>
<dbReference type="RefSeq" id="WP_184280884.1">
    <property type="nucleotide sequence ID" value="NZ_BAAAPG010000001.1"/>
</dbReference>
<dbReference type="Gene3D" id="3.30.390.10">
    <property type="entry name" value="Enolase-like, N-terminal domain"/>
    <property type="match status" value="1"/>
</dbReference>
<dbReference type="EMBL" id="JACHMU010000001">
    <property type="protein sequence ID" value="MBB5741654.1"/>
    <property type="molecule type" value="Genomic_DNA"/>
</dbReference>
<dbReference type="SMART" id="SM00922">
    <property type="entry name" value="MR_MLE"/>
    <property type="match status" value="1"/>
</dbReference>
<dbReference type="PANTHER" id="PTHR13794:SF58">
    <property type="entry name" value="MITOCHONDRIAL ENOLASE SUPERFAMILY MEMBER 1"/>
    <property type="match status" value="1"/>
</dbReference>